<dbReference type="Pfam" id="PF16719">
    <property type="entry name" value="SAWADEE"/>
    <property type="match status" value="1"/>
</dbReference>
<dbReference type="GO" id="GO:0046872">
    <property type="term" value="F:metal ion binding"/>
    <property type="evidence" value="ECO:0007669"/>
    <property type="project" value="UniProtKB-KW"/>
</dbReference>
<gene>
    <name evidence="6" type="ORF">Sango_1674700</name>
</gene>
<reference evidence="6" key="2">
    <citation type="journal article" date="2024" name="Plant">
        <title>Genomic evolution and insights into agronomic trait innovations of Sesamum species.</title>
        <authorList>
            <person name="Miao H."/>
            <person name="Wang L."/>
            <person name="Qu L."/>
            <person name="Liu H."/>
            <person name="Sun Y."/>
            <person name="Le M."/>
            <person name="Wang Q."/>
            <person name="Wei S."/>
            <person name="Zheng Y."/>
            <person name="Lin W."/>
            <person name="Duan Y."/>
            <person name="Cao H."/>
            <person name="Xiong S."/>
            <person name="Wang X."/>
            <person name="Wei L."/>
            <person name="Li C."/>
            <person name="Ma Q."/>
            <person name="Ju M."/>
            <person name="Zhao R."/>
            <person name="Li G."/>
            <person name="Mu C."/>
            <person name="Tian Q."/>
            <person name="Mei H."/>
            <person name="Zhang T."/>
            <person name="Gao T."/>
            <person name="Zhang H."/>
        </authorList>
    </citation>
    <scope>NUCLEOTIDE SEQUENCE</scope>
    <source>
        <strain evidence="6">K16</strain>
    </source>
</reference>
<evidence type="ECO:0000259" key="4">
    <source>
        <dbReference type="Pfam" id="PF14226"/>
    </source>
</evidence>
<proteinExistence type="predicted"/>
<dbReference type="InterPro" id="IPR026992">
    <property type="entry name" value="DIOX_N"/>
</dbReference>
<organism evidence="6 7">
    <name type="scientific">Sesamum angolense</name>
    <dbReference type="NCBI Taxonomy" id="2727404"/>
    <lineage>
        <taxon>Eukaryota</taxon>
        <taxon>Viridiplantae</taxon>
        <taxon>Streptophyta</taxon>
        <taxon>Embryophyta</taxon>
        <taxon>Tracheophyta</taxon>
        <taxon>Spermatophyta</taxon>
        <taxon>Magnoliopsida</taxon>
        <taxon>eudicotyledons</taxon>
        <taxon>Gunneridae</taxon>
        <taxon>Pentapetalae</taxon>
        <taxon>asterids</taxon>
        <taxon>lamiids</taxon>
        <taxon>Lamiales</taxon>
        <taxon>Pedaliaceae</taxon>
        <taxon>Sesamum</taxon>
    </lineage>
</organism>
<dbReference type="Proteomes" id="UP001289374">
    <property type="component" value="Unassembled WGS sequence"/>
</dbReference>
<feature type="domain" description="Non-haem dioxygenase N-terminal" evidence="4">
    <location>
        <begin position="68"/>
        <end position="152"/>
    </location>
</feature>
<dbReference type="Pfam" id="PF14226">
    <property type="entry name" value="DIOX_N"/>
    <property type="match status" value="1"/>
</dbReference>
<dbReference type="GO" id="GO:0016706">
    <property type="term" value="F:2-oxoglutarate-dependent dioxygenase activity"/>
    <property type="evidence" value="ECO:0007669"/>
    <property type="project" value="UniProtKB-ARBA"/>
</dbReference>
<dbReference type="Gene3D" id="2.60.120.330">
    <property type="entry name" value="B-lactam Antibiotic, Isopenicillin N Synthase, Chain"/>
    <property type="match status" value="1"/>
</dbReference>
<evidence type="ECO:0000259" key="5">
    <source>
        <dbReference type="Pfam" id="PF16719"/>
    </source>
</evidence>
<evidence type="ECO:0000313" key="7">
    <source>
        <dbReference type="Proteomes" id="UP001289374"/>
    </source>
</evidence>
<name>A0AAE1WL90_9LAMI</name>
<dbReference type="EMBL" id="JACGWL010000009">
    <property type="protein sequence ID" value="KAK4395204.1"/>
    <property type="molecule type" value="Genomic_DNA"/>
</dbReference>
<evidence type="ECO:0000256" key="1">
    <source>
        <dbReference type="ARBA" id="ARBA00022723"/>
    </source>
</evidence>
<sequence>MAITPEPLPGIQAVDFRAPPPSPVAPGRRSSFANDDVLTEYLHQSLKVPDLILPDRVFPRQKSVQNPPRIDLQSLDSLGKDAGAEISELIAQVGCFEVINHGISRDFIKLVLDLAGGVFEIPSEKKKKVARSPERRYGFEEIHGEEEIKDQSEEFLWCGDDAMRLEMEGIWPIRNGEADRKIEEVAAKILVFLQQHSLRKLGPENLVDDDQQEAAGNVCCIQKQYCRKTESDEWENSLRYDVIRMLIRGSEFPHALCLHVCGGSSDFHVYSKKGWLSFCPAQHSLVATVGDKLQRERERMADEFEAMEIEDDIPEFTLAEIVEMEKLFKKMTEKSISQEFCQDLSAKFNFSTHRSEKAPMTWEQVESWFQEKQRNLAATIIPSRAHRGTVTKKAAVIKKREKVPTISASEAAVQLPNLMFEARSAKDYAWFDVASFLSYRVLCSGKWASTTCGRACHFIHEDGLKYYISQVVRVRFAGFGKEEDEWVNVKRAVRERSIPLEHSECDRVNVGDLVLCFREAEDHALYCDAHVVEIERQSHDGSGCTCIFVVRYDHDNVEGKVPLDKLCCRPTSVPRGSEGGKLIRLLEPNVMQKLTM</sequence>
<keyword evidence="1" id="KW-0479">Metal-binding</keyword>
<dbReference type="PANTHER" id="PTHR33827:SF2">
    <property type="entry name" value="PROTEIN SAWADEE HOMEODOMAIN HOMOLOG 1"/>
    <property type="match status" value="1"/>
</dbReference>
<dbReference type="InterPro" id="IPR039276">
    <property type="entry name" value="SHH1/2"/>
</dbReference>
<feature type="domain" description="SAWADEE" evidence="5">
    <location>
        <begin position="418"/>
        <end position="567"/>
    </location>
</feature>
<dbReference type="PANTHER" id="PTHR33827">
    <property type="entry name" value="PROTEIN SAWADEE HOMEODOMAIN HOMOLOG 2"/>
    <property type="match status" value="1"/>
</dbReference>
<accession>A0AAE1WL90</accession>
<dbReference type="Gene3D" id="2.40.50.40">
    <property type="match status" value="1"/>
</dbReference>
<evidence type="ECO:0000256" key="2">
    <source>
        <dbReference type="ARBA" id="ARBA00023004"/>
    </source>
</evidence>
<evidence type="ECO:0000313" key="6">
    <source>
        <dbReference type="EMBL" id="KAK4395204.1"/>
    </source>
</evidence>
<dbReference type="InterPro" id="IPR032001">
    <property type="entry name" value="SAWADEE_dom"/>
</dbReference>
<dbReference type="InterPro" id="IPR027443">
    <property type="entry name" value="IPNS-like_sf"/>
</dbReference>
<comment type="caution">
    <text evidence="6">The sequence shown here is derived from an EMBL/GenBank/DDBJ whole genome shotgun (WGS) entry which is preliminary data.</text>
</comment>
<keyword evidence="2" id="KW-0408">Iron</keyword>
<dbReference type="AlphaFoldDB" id="A0AAE1WL90"/>
<evidence type="ECO:0000256" key="3">
    <source>
        <dbReference type="SAM" id="MobiDB-lite"/>
    </source>
</evidence>
<dbReference type="SUPFAM" id="SSF51197">
    <property type="entry name" value="Clavaminate synthase-like"/>
    <property type="match status" value="1"/>
</dbReference>
<dbReference type="GO" id="GO:0003677">
    <property type="term" value="F:DNA binding"/>
    <property type="evidence" value="ECO:0007669"/>
    <property type="project" value="UniProtKB-KW"/>
</dbReference>
<keyword evidence="7" id="KW-1185">Reference proteome</keyword>
<reference evidence="6" key="1">
    <citation type="submission" date="2020-06" db="EMBL/GenBank/DDBJ databases">
        <authorList>
            <person name="Li T."/>
            <person name="Hu X."/>
            <person name="Zhang T."/>
            <person name="Song X."/>
            <person name="Zhang H."/>
            <person name="Dai N."/>
            <person name="Sheng W."/>
            <person name="Hou X."/>
            <person name="Wei L."/>
        </authorList>
    </citation>
    <scope>NUCLEOTIDE SEQUENCE</scope>
    <source>
        <strain evidence="6">K16</strain>
        <tissue evidence="6">Leaf</tissue>
    </source>
</reference>
<keyword evidence="6" id="KW-0371">Homeobox</keyword>
<dbReference type="GO" id="GO:0003682">
    <property type="term" value="F:chromatin binding"/>
    <property type="evidence" value="ECO:0007669"/>
    <property type="project" value="InterPro"/>
</dbReference>
<feature type="region of interest" description="Disordered" evidence="3">
    <location>
        <begin position="1"/>
        <end position="30"/>
    </location>
</feature>
<dbReference type="Gene3D" id="2.30.30.140">
    <property type="match status" value="1"/>
</dbReference>
<keyword evidence="6" id="KW-0238">DNA-binding</keyword>
<protein>
    <submittedName>
        <fullName evidence="6">Protein SAWADEE HOMEODOMAIN1</fullName>
    </submittedName>
</protein>